<comment type="caution">
    <text evidence="3">The sequence shown here is derived from an EMBL/GenBank/DDBJ whole genome shotgun (WGS) entry which is preliminary data.</text>
</comment>
<evidence type="ECO:0000313" key="4">
    <source>
        <dbReference type="Proteomes" id="UP001232992"/>
    </source>
</evidence>
<dbReference type="RefSeq" id="WP_283757171.1">
    <property type="nucleotide sequence ID" value="NZ_JAQOSQ010000003.1"/>
</dbReference>
<name>A0ABT7BTK9_9CYAN</name>
<evidence type="ECO:0000313" key="3">
    <source>
        <dbReference type="EMBL" id="MDJ1182519.1"/>
    </source>
</evidence>
<feature type="coiled-coil region" evidence="1">
    <location>
        <begin position="63"/>
        <end position="97"/>
    </location>
</feature>
<feature type="transmembrane region" description="Helical" evidence="2">
    <location>
        <begin position="12"/>
        <end position="31"/>
    </location>
</feature>
<evidence type="ECO:0008006" key="5">
    <source>
        <dbReference type="Google" id="ProtNLM"/>
    </source>
</evidence>
<gene>
    <name evidence="3" type="ORF">PMH09_04860</name>
</gene>
<keyword evidence="1" id="KW-0175">Coiled coil</keyword>
<sequence>MTQSNNNFATGFLLGSICGGIVGGILGTTLISRRSEIADSEESLNGMAPNRALKNMSVDLRTDEQIEAARRRLEAKIAQLNETIDDVRDQLGSMNSAPSESESSS</sequence>
<accession>A0ABT7BTK9</accession>
<dbReference type="InterPro" id="IPR040377">
    <property type="entry name" value="Ssl2009-like"/>
</dbReference>
<dbReference type="PANTHER" id="PTHR34048">
    <property type="entry name" value="LOW-DENSITY RECEPTOR-LIKE PROTEIN"/>
    <property type="match status" value="1"/>
</dbReference>
<keyword evidence="2" id="KW-0812">Transmembrane</keyword>
<keyword evidence="2" id="KW-1133">Transmembrane helix</keyword>
<keyword evidence="2" id="KW-0472">Membrane</keyword>
<keyword evidence="4" id="KW-1185">Reference proteome</keyword>
<dbReference type="EMBL" id="JAQOSQ010000003">
    <property type="protein sequence ID" value="MDJ1182519.1"/>
    <property type="molecule type" value="Genomic_DNA"/>
</dbReference>
<protein>
    <recommendedName>
        <fullName evidence="5">Gas vesicle protein</fullName>
    </recommendedName>
</protein>
<organism evidence="3 4">
    <name type="scientific">Roseofilum casamattae BLCC-M143</name>
    <dbReference type="NCBI Taxonomy" id="3022442"/>
    <lineage>
        <taxon>Bacteria</taxon>
        <taxon>Bacillati</taxon>
        <taxon>Cyanobacteriota</taxon>
        <taxon>Cyanophyceae</taxon>
        <taxon>Desertifilales</taxon>
        <taxon>Desertifilaceae</taxon>
        <taxon>Roseofilum</taxon>
        <taxon>Roseofilum casamattae</taxon>
    </lineage>
</organism>
<dbReference type="Proteomes" id="UP001232992">
    <property type="component" value="Unassembled WGS sequence"/>
</dbReference>
<evidence type="ECO:0000256" key="1">
    <source>
        <dbReference type="SAM" id="Coils"/>
    </source>
</evidence>
<evidence type="ECO:0000256" key="2">
    <source>
        <dbReference type="SAM" id="Phobius"/>
    </source>
</evidence>
<proteinExistence type="predicted"/>
<dbReference type="PANTHER" id="PTHR34048:SF3">
    <property type="entry name" value="LOW-DENSITY RECEPTOR-LIKE PROTEIN"/>
    <property type="match status" value="1"/>
</dbReference>
<reference evidence="3 4" key="1">
    <citation type="submission" date="2023-01" db="EMBL/GenBank/DDBJ databases">
        <title>Novel diversity within Roseofilum (Cyanobacteria; Desertifilaceae) from marine benthic mats with descriptions of four novel species.</title>
        <authorList>
            <person name="Wang Y."/>
            <person name="Berthold D.E."/>
            <person name="Hu J."/>
            <person name="Lefler F.W."/>
            <person name="Laughinghouse H.D. IV."/>
        </authorList>
    </citation>
    <scope>NUCLEOTIDE SEQUENCE [LARGE SCALE GENOMIC DNA]</scope>
    <source>
        <strain evidence="3 4">BLCC-M143</strain>
    </source>
</reference>